<name>A0A6A5Z2H2_9PLEO</name>
<evidence type="ECO:0000313" key="2">
    <source>
        <dbReference type="Proteomes" id="UP000799770"/>
    </source>
</evidence>
<organism evidence="1 2">
    <name type="scientific">Lophiotrema nucula</name>
    <dbReference type="NCBI Taxonomy" id="690887"/>
    <lineage>
        <taxon>Eukaryota</taxon>
        <taxon>Fungi</taxon>
        <taxon>Dikarya</taxon>
        <taxon>Ascomycota</taxon>
        <taxon>Pezizomycotina</taxon>
        <taxon>Dothideomycetes</taxon>
        <taxon>Pleosporomycetidae</taxon>
        <taxon>Pleosporales</taxon>
        <taxon>Lophiotremataceae</taxon>
        <taxon>Lophiotrema</taxon>
    </lineage>
</organism>
<reference evidence="1" key="1">
    <citation type="journal article" date="2020" name="Stud. Mycol.">
        <title>101 Dothideomycetes genomes: a test case for predicting lifestyles and emergence of pathogens.</title>
        <authorList>
            <person name="Haridas S."/>
            <person name="Albert R."/>
            <person name="Binder M."/>
            <person name="Bloem J."/>
            <person name="Labutti K."/>
            <person name="Salamov A."/>
            <person name="Andreopoulos B."/>
            <person name="Baker S."/>
            <person name="Barry K."/>
            <person name="Bills G."/>
            <person name="Bluhm B."/>
            <person name="Cannon C."/>
            <person name="Castanera R."/>
            <person name="Culley D."/>
            <person name="Daum C."/>
            <person name="Ezra D."/>
            <person name="Gonzalez J."/>
            <person name="Henrissat B."/>
            <person name="Kuo A."/>
            <person name="Liang C."/>
            <person name="Lipzen A."/>
            <person name="Lutzoni F."/>
            <person name="Magnuson J."/>
            <person name="Mondo S."/>
            <person name="Nolan M."/>
            <person name="Ohm R."/>
            <person name="Pangilinan J."/>
            <person name="Park H.-J."/>
            <person name="Ramirez L."/>
            <person name="Alfaro M."/>
            <person name="Sun H."/>
            <person name="Tritt A."/>
            <person name="Yoshinaga Y."/>
            <person name="Zwiers L.-H."/>
            <person name="Turgeon B."/>
            <person name="Goodwin S."/>
            <person name="Spatafora J."/>
            <person name="Crous P."/>
            <person name="Grigoriev I."/>
        </authorList>
    </citation>
    <scope>NUCLEOTIDE SEQUENCE</scope>
    <source>
        <strain evidence="1">CBS 627.86</strain>
    </source>
</reference>
<dbReference type="AlphaFoldDB" id="A0A6A5Z2H2"/>
<gene>
    <name evidence="1" type="ORF">BDV96DRAFT_661817</name>
</gene>
<proteinExistence type="predicted"/>
<keyword evidence="2" id="KW-1185">Reference proteome</keyword>
<protein>
    <submittedName>
        <fullName evidence="1">Uncharacterized protein</fullName>
    </submittedName>
</protein>
<accession>A0A6A5Z2H2</accession>
<sequence>MAQACVAVRNLDCFQRFPAETLKAAAEMLQGFEQFDVLPGVGVMTKTAYALINNREYEWPLNLKVGSKLWQEVQHLITVAQVKMLNYRRASALAAYLLPFSYFYHSGVVSEEGVLLSEQILSLRYRQDCCFVEARAERKNWTRAPEPAWFLEISSKEGAEEFVQLRHAALIKSQLYPPNEARNEGWRKYRERVLESLAKRSILYLSVNLEAREEVGEIYTKQQPDVDIGNRSIAERSKKHKRYSPRSMVKKWTHLRPRQLKTATSMAERKRTEWHCFQTYPRVTLRTIVTILNEIESSVQAYIKNNVEIEGEDFAQSLLDNQERNWPLVVAVESPIGHKLDELRATAKRWLSVLVGLPGSALSHSSTTLIAYLEALPKFFDCDTSVTEEGIVISETVLLSSEPFYVNKIYMRRHYYDYGLKNPETMKDFQNITVAVTWKESYLAQRQGKKDAEAPPSSLKYLDGNDTPMPLEECMSNLSTNELILTPSDSHVSSPTLSEQTITHTDQTKSLEISQTVTFKAEKEIVTLTRSLLAGDDSVNKKVIEKA</sequence>
<evidence type="ECO:0000313" key="1">
    <source>
        <dbReference type="EMBL" id="KAF2113600.1"/>
    </source>
</evidence>
<dbReference type="EMBL" id="ML977327">
    <property type="protein sequence ID" value="KAF2113600.1"/>
    <property type="molecule type" value="Genomic_DNA"/>
</dbReference>
<dbReference type="Proteomes" id="UP000799770">
    <property type="component" value="Unassembled WGS sequence"/>
</dbReference>